<dbReference type="EMBL" id="JASMQC010000010">
    <property type="protein sequence ID" value="KAK1942208.1"/>
    <property type="molecule type" value="Genomic_DNA"/>
</dbReference>
<protein>
    <submittedName>
        <fullName evidence="1">Uncharacterized protein</fullName>
    </submittedName>
</protein>
<proteinExistence type="predicted"/>
<evidence type="ECO:0000313" key="2">
    <source>
        <dbReference type="Proteomes" id="UP001259832"/>
    </source>
</evidence>
<name>A0AAD9GQ22_9STRA</name>
<gene>
    <name evidence="1" type="ORF">P3T76_006530</name>
</gene>
<dbReference type="AlphaFoldDB" id="A0AAD9GQ22"/>
<organism evidence="1 2">
    <name type="scientific">Phytophthora citrophthora</name>
    <dbReference type="NCBI Taxonomy" id="4793"/>
    <lineage>
        <taxon>Eukaryota</taxon>
        <taxon>Sar</taxon>
        <taxon>Stramenopiles</taxon>
        <taxon>Oomycota</taxon>
        <taxon>Peronosporomycetes</taxon>
        <taxon>Peronosporales</taxon>
        <taxon>Peronosporaceae</taxon>
        <taxon>Phytophthora</taxon>
    </lineage>
</organism>
<dbReference type="Proteomes" id="UP001259832">
    <property type="component" value="Unassembled WGS sequence"/>
</dbReference>
<accession>A0AAD9GQ22</accession>
<evidence type="ECO:0000313" key="1">
    <source>
        <dbReference type="EMBL" id="KAK1942208.1"/>
    </source>
</evidence>
<reference evidence="1" key="1">
    <citation type="submission" date="2023-08" db="EMBL/GenBank/DDBJ databases">
        <title>Reference Genome Resource for the Citrus Pathogen Phytophthora citrophthora.</title>
        <authorList>
            <person name="Moller H."/>
            <person name="Coetzee B."/>
            <person name="Rose L.J."/>
            <person name="Van Niekerk J.M."/>
        </authorList>
    </citation>
    <scope>NUCLEOTIDE SEQUENCE</scope>
    <source>
        <strain evidence="1">STE-U-9442</strain>
    </source>
</reference>
<keyword evidence="2" id="KW-1185">Reference proteome</keyword>
<comment type="caution">
    <text evidence="1">The sequence shown here is derived from an EMBL/GenBank/DDBJ whole genome shotgun (WGS) entry which is preliminary data.</text>
</comment>
<sequence>METPHSSTEFRPPDQILYLQSAEEDPCIDRIKGHAPSPVNGLKELHMRVTVCLHGRSSGRASSARSYHQSLLPIGKAVHMKLLKRRKCKGVVLPRNRAEVQKVCWTDRALRADVGR</sequence>